<evidence type="ECO:0000313" key="2">
    <source>
        <dbReference type="Proteomes" id="UP000234847"/>
    </source>
</evidence>
<dbReference type="EMBL" id="PKJT01000002">
    <property type="protein sequence ID" value="PKZ83124.1"/>
    <property type="molecule type" value="Genomic_DNA"/>
</dbReference>
<evidence type="ECO:0000313" key="1">
    <source>
        <dbReference type="EMBL" id="PKZ83124.1"/>
    </source>
</evidence>
<name>A0AAX0VMZ6_MICLU</name>
<comment type="caution">
    <text evidence="1">The sequence shown here is derived from an EMBL/GenBank/DDBJ whole genome shotgun (WGS) entry which is preliminary data.</text>
</comment>
<gene>
    <name evidence="1" type="ORF">CYJ95_03380</name>
</gene>
<protein>
    <submittedName>
        <fullName evidence="1">Uncharacterized protein</fullName>
    </submittedName>
</protein>
<sequence>MSPATGEVPGLGTVIPLGRDPYGASLVGELVHARVQIPGDPAEPGHDVVDRWGIDRRRTLVV</sequence>
<organism evidence="1 2">
    <name type="scientific">Micrococcus luteus</name>
    <name type="common">Micrococcus lysodeikticus</name>
    <dbReference type="NCBI Taxonomy" id="1270"/>
    <lineage>
        <taxon>Bacteria</taxon>
        <taxon>Bacillati</taxon>
        <taxon>Actinomycetota</taxon>
        <taxon>Actinomycetes</taxon>
        <taxon>Micrococcales</taxon>
        <taxon>Micrococcaceae</taxon>
        <taxon>Micrococcus</taxon>
    </lineage>
</organism>
<accession>A0AAX0VMZ6</accession>
<dbReference type="Proteomes" id="UP000234847">
    <property type="component" value="Unassembled WGS sequence"/>
</dbReference>
<reference evidence="1 2" key="1">
    <citation type="submission" date="2017-12" db="EMBL/GenBank/DDBJ databases">
        <title>Phylogenetic diversity of female urinary microbiome.</title>
        <authorList>
            <person name="Thomas-White K."/>
            <person name="Wolfe A.J."/>
        </authorList>
    </citation>
    <scope>NUCLEOTIDE SEQUENCE [LARGE SCALE GENOMIC DNA]</scope>
    <source>
        <strain evidence="1 2">UMB0038</strain>
    </source>
</reference>
<proteinExistence type="predicted"/>
<dbReference type="AlphaFoldDB" id="A0AAX0VMZ6"/>